<dbReference type="InterPro" id="IPR004358">
    <property type="entry name" value="Sig_transdc_His_kin-like_C"/>
</dbReference>
<dbReference type="InterPro" id="IPR003661">
    <property type="entry name" value="HisK_dim/P_dom"/>
</dbReference>
<evidence type="ECO:0000256" key="9">
    <source>
        <dbReference type="ARBA" id="ARBA00022840"/>
    </source>
</evidence>
<keyword evidence="7" id="KW-0547">Nucleotide-binding</keyword>
<comment type="subcellular location">
    <subcellularLocation>
        <location evidence="2">Cell membrane</location>
    </subcellularLocation>
</comment>
<evidence type="ECO:0000256" key="12">
    <source>
        <dbReference type="PROSITE-ProRule" id="PRU00169"/>
    </source>
</evidence>
<organism evidence="17 18">
    <name type="scientific">Desulfamplus magnetovallimortis</name>
    <dbReference type="NCBI Taxonomy" id="1246637"/>
    <lineage>
        <taxon>Bacteria</taxon>
        <taxon>Pseudomonadati</taxon>
        <taxon>Thermodesulfobacteriota</taxon>
        <taxon>Desulfobacteria</taxon>
        <taxon>Desulfobacterales</taxon>
        <taxon>Desulfobacteraceae</taxon>
        <taxon>Desulfamplus</taxon>
    </lineage>
</organism>
<evidence type="ECO:0000259" key="15">
    <source>
        <dbReference type="PROSITE" id="PS50110"/>
    </source>
</evidence>
<evidence type="ECO:0000256" key="5">
    <source>
        <dbReference type="ARBA" id="ARBA00022553"/>
    </source>
</evidence>
<dbReference type="SUPFAM" id="SSF52172">
    <property type="entry name" value="CheY-like"/>
    <property type="match status" value="1"/>
</dbReference>
<dbReference type="AlphaFoldDB" id="A0A1W1H521"/>
<keyword evidence="13" id="KW-0175">Coiled coil</keyword>
<dbReference type="EC" id="2.7.13.3" evidence="3"/>
<keyword evidence="11" id="KW-0472">Membrane</keyword>
<dbReference type="Pfam" id="PF02518">
    <property type="entry name" value="HATPase_c"/>
    <property type="match status" value="1"/>
</dbReference>
<dbReference type="Gene3D" id="3.40.50.2300">
    <property type="match status" value="1"/>
</dbReference>
<dbReference type="OrthoDB" id="5342753at2"/>
<dbReference type="PRINTS" id="PR00344">
    <property type="entry name" value="BCTRLSENSOR"/>
</dbReference>
<evidence type="ECO:0000259" key="14">
    <source>
        <dbReference type="PROSITE" id="PS50109"/>
    </source>
</evidence>
<dbReference type="Pfam" id="PF00072">
    <property type="entry name" value="Response_reg"/>
    <property type="match status" value="1"/>
</dbReference>
<evidence type="ECO:0000256" key="7">
    <source>
        <dbReference type="ARBA" id="ARBA00022741"/>
    </source>
</evidence>
<evidence type="ECO:0000313" key="17">
    <source>
        <dbReference type="EMBL" id="SLM27571.1"/>
    </source>
</evidence>
<proteinExistence type="predicted"/>
<dbReference type="RefSeq" id="WP_080804005.1">
    <property type="nucleotide sequence ID" value="NZ_LT828545.1"/>
</dbReference>
<dbReference type="InterPro" id="IPR036890">
    <property type="entry name" value="HATPase_C_sf"/>
</dbReference>
<keyword evidence="6 17" id="KW-0808">Transferase</keyword>
<dbReference type="Gene3D" id="1.10.287.130">
    <property type="match status" value="1"/>
</dbReference>
<dbReference type="InterPro" id="IPR036097">
    <property type="entry name" value="HisK_dim/P_sf"/>
</dbReference>
<keyword evidence="9" id="KW-0067">ATP-binding</keyword>
<dbReference type="CDD" id="cd00075">
    <property type="entry name" value="HATPase"/>
    <property type="match status" value="1"/>
</dbReference>
<keyword evidence="8" id="KW-0418">Kinase</keyword>
<dbReference type="Pfam" id="PF00512">
    <property type="entry name" value="HisKA"/>
    <property type="match status" value="1"/>
</dbReference>
<dbReference type="SUPFAM" id="SSF47384">
    <property type="entry name" value="Homodimeric domain of signal transducing histidine kinase"/>
    <property type="match status" value="1"/>
</dbReference>
<keyword evidence="10" id="KW-0902">Two-component regulatory system</keyword>
<dbReference type="EMBL" id="FWEV01000007">
    <property type="protein sequence ID" value="SLM27571.1"/>
    <property type="molecule type" value="Genomic_DNA"/>
</dbReference>
<dbReference type="Pfam" id="PF13188">
    <property type="entry name" value="PAS_8"/>
    <property type="match status" value="1"/>
</dbReference>
<dbReference type="Gene3D" id="3.30.450.20">
    <property type="entry name" value="PAS domain"/>
    <property type="match status" value="1"/>
</dbReference>
<evidence type="ECO:0000313" key="18">
    <source>
        <dbReference type="Proteomes" id="UP000191931"/>
    </source>
</evidence>
<dbReference type="PANTHER" id="PTHR43547">
    <property type="entry name" value="TWO-COMPONENT HISTIDINE KINASE"/>
    <property type="match status" value="1"/>
</dbReference>
<dbReference type="Proteomes" id="UP000191931">
    <property type="component" value="Unassembled WGS sequence"/>
</dbReference>
<dbReference type="InterPro" id="IPR001789">
    <property type="entry name" value="Sig_transdc_resp-reg_receiver"/>
</dbReference>
<evidence type="ECO:0000256" key="2">
    <source>
        <dbReference type="ARBA" id="ARBA00004236"/>
    </source>
</evidence>
<dbReference type="SMART" id="SM00387">
    <property type="entry name" value="HATPase_c"/>
    <property type="match status" value="1"/>
</dbReference>
<evidence type="ECO:0000256" key="8">
    <source>
        <dbReference type="ARBA" id="ARBA00022777"/>
    </source>
</evidence>
<dbReference type="InterPro" id="IPR035965">
    <property type="entry name" value="PAS-like_dom_sf"/>
</dbReference>
<dbReference type="CDD" id="cd00082">
    <property type="entry name" value="HisKA"/>
    <property type="match status" value="1"/>
</dbReference>
<comment type="catalytic activity">
    <reaction evidence="1">
        <text>ATP + protein L-histidine = ADP + protein N-phospho-L-histidine.</text>
        <dbReference type="EC" id="2.7.13.3"/>
    </reaction>
</comment>
<dbReference type="SUPFAM" id="SSF55874">
    <property type="entry name" value="ATPase domain of HSP90 chaperone/DNA topoisomerase II/histidine kinase"/>
    <property type="match status" value="1"/>
</dbReference>
<evidence type="ECO:0000259" key="16">
    <source>
        <dbReference type="PROSITE" id="PS50112"/>
    </source>
</evidence>
<dbReference type="SMART" id="SM00388">
    <property type="entry name" value="HisKA"/>
    <property type="match status" value="1"/>
</dbReference>
<dbReference type="PANTHER" id="PTHR43547:SF2">
    <property type="entry name" value="HYBRID SIGNAL TRANSDUCTION HISTIDINE KINASE C"/>
    <property type="match status" value="1"/>
</dbReference>
<dbReference type="GO" id="GO:0005524">
    <property type="term" value="F:ATP binding"/>
    <property type="evidence" value="ECO:0007669"/>
    <property type="project" value="UniProtKB-KW"/>
</dbReference>
<evidence type="ECO:0000256" key="13">
    <source>
        <dbReference type="SAM" id="Coils"/>
    </source>
</evidence>
<dbReference type="InterPro" id="IPR005467">
    <property type="entry name" value="His_kinase_dom"/>
</dbReference>
<evidence type="ECO:0000256" key="3">
    <source>
        <dbReference type="ARBA" id="ARBA00012438"/>
    </source>
</evidence>
<dbReference type="SUPFAM" id="SSF55785">
    <property type="entry name" value="PYP-like sensor domain (PAS domain)"/>
    <property type="match status" value="1"/>
</dbReference>
<dbReference type="STRING" id="1246637.MTBBW1_1040028"/>
<evidence type="ECO:0000256" key="1">
    <source>
        <dbReference type="ARBA" id="ARBA00000085"/>
    </source>
</evidence>
<dbReference type="InterPro" id="IPR000014">
    <property type="entry name" value="PAS"/>
</dbReference>
<name>A0A1W1H521_9BACT</name>
<evidence type="ECO:0000256" key="11">
    <source>
        <dbReference type="ARBA" id="ARBA00023136"/>
    </source>
</evidence>
<dbReference type="GO" id="GO:0005886">
    <property type="term" value="C:plasma membrane"/>
    <property type="evidence" value="ECO:0007669"/>
    <property type="project" value="UniProtKB-SubCell"/>
</dbReference>
<dbReference type="GO" id="GO:0000155">
    <property type="term" value="F:phosphorelay sensor kinase activity"/>
    <property type="evidence" value="ECO:0007669"/>
    <property type="project" value="InterPro"/>
</dbReference>
<protein>
    <recommendedName>
        <fullName evidence="3">histidine kinase</fullName>
        <ecNumber evidence="3">2.7.13.3</ecNumber>
    </recommendedName>
</protein>
<dbReference type="FunFam" id="3.30.565.10:FF:000023">
    <property type="entry name" value="PAS domain-containing sensor histidine kinase"/>
    <property type="match status" value="1"/>
</dbReference>
<feature type="domain" description="Response regulatory" evidence="15">
    <location>
        <begin position="8"/>
        <end position="122"/>
    </location>
</feature>
<feature type="modified residue" description="4-aspartylphosphate" evidence="12">
    <location>
        <position position="57"/>
    </location>
</feature>
<keyword evidence="18" id="KW-1185">Reference proteome</keyword>
<accession>A0A1W1H521</accession>
<dbReference type="InterPro" id="IPR003594">
    <property type="entry name" value="HATPase_dom"/>
</dbReference>
<evidence type="ECO:0000256" key="6">
    <source>
        <dbReference type="ARBA" id="ARBA00022679"/>
    </source>
</evidence>
<dbReference type="CDD" id="cd00130">
    <property type="entry name" value="PAS"/>
    <property type="match status" value="1"/>
</dbReference>
<reference evidence="17 18" key="1">
    <citation type="submission" date="2017-03" db="EMBL/GenBank/DDBJ databases">
        <authorList>
            <person name="Afonso C.L."/>
            <person name="Miller P.J."/>
            <person name="Scott M.A."/>
            <person name="Spackman E."/>
            <person name="Goraichik I."/>
            <person name="Dimitrov K.M."/>
            <person name="Suarez D.L."/>
            <person name="Swayne D.E."/>
        </authorList>
    </citation>
    <scope>NUCLEOTIDE SEQUENCE [LARGE SCALE GENOMIC DNA]</scope>
    <source>
        <strain evidence="17">PRJEB14757</strain>
    </source>
</reference>
<gene>
    <name evidence="17" type="primary">phoR</name>
    <name evidence="17" type="ORF">MTBBW1_1040028</name>
</gene>
<dbReference type="PROSITE" id="PS50110">
    <property type="entry name" value="RESPONSE_REGULATORY"/>
    <property type="match status" value="1"/>
</dbReference>
<evidence type="ECO:0000256" key="4">
    <source>
        <dbReference type="ARBA" id="ARBA00022475"/>
    </source>
</evidence>
<feature type="domain" description="Histidine kinase" evidence="14">
    <location>
        <begin position="275"/>
        <end position="495"/>
    </location>
</feature>
<keyword evidence="5 12" id="KW-0597">Phosphoprotein</keyword>
<dbReference type="SMART" id="SM00448">
    <property type="entry name" value="REC"/>
    <property type="match status" value="1"/>
</dbReference>
<keyword evidence="4" id="KW-1003">Cell membrane</keyword>
<dbReference type="InterPro" id="IPR011006">
    <property type="entry name" value="CheY-like_superfamily"/>
</dbReference>
<dbReference type="SMART" id="SM00091">
    <property type="entry name" value="PAS"/>
    <property type="match status" value="1"/>
</dbReference>
<dbReference type="PROSITE" id="PS50112">
    <property type="entry name" value="PAS"/>
    <property type="match status" value="1"/>
</dbReference>
<feature type="coiled-coil region" evidence="13">
    <location>
        <begin position="124"/>
        <end position="151"/>
    </location>
</feature>
<feature type="domain" description="PAS" evidence="16">
    <location>
        <begin position="148"/>
        <end position="189"/>
    </location>
</feature>
<sequence length="501" mass="56127">MEHLDPGKILVIDDEPSLREGAKRILSKMDFEVFLAPRGEEGLEILQQEPIAIVLLDMKMPGMDGMEVLKRIMAMERGILVIVITGYATVETAIEAMQRGAYNFIPKPYQPDQLRISVSRAREKIELTIEKERLQREKKRTLEDLHNEQSRTRTIIESLPNGVIVTNSMGKVVLINPACYQYLGISEDKGPGLAIDNFIENRELCDLVIDLSRGRYIDYSDIPPHEIETENKNCLMVRCSPVMGERNECIGAVVNFVDITTMKALDQLKSEFVAKVTHELRSPLSTIHEQLNMVIDSIADKADEQDQYMLSRAREKTRTLISTIGDLLDLSRIEAGTQAKKTEKVQIDELLKNIGDFLNDRAKAKNQTLTVIPPETTIPPLTADPMALESVFGNLIANAINYTQEGGTIEVRSDVAGNNIRVSVKDNGFGIDAKYMDKIFDRFYRVKNDRTRFINGTGLGLPIVKGIVDAMKGYINVESEVDRGTTFTVILPLKSIPAGIM</sequence>
<dbReference type="Gene3D" id="3.30.565.10">
    <property type="entry name" value="Histidine kinase-like ATPase, C-terminal domain"/>
    <property type="match status" value="1"/>
</dbReference>
<dbReference type="PROSITE" id="PS50109">
    <property type="entry name" value="HIS_KIN"/>
    <property type="match status" value="1"/>
</dbReference>
<evidence type="ECO:0000256" key="10">
    <source>
        <dbReference type="ARBA" id="ARBA00023012"/>
    </source>
</evidence>